<accession>A0A382TCI6</accession>
<dbReference type="InterPro" id="IPR007372">
    <property type="entry name" value="Lipid/polyisoprenoid-bd_YceI"/>
</dbReference>
<evidence type="ECO:0000259" key="1">
    <source>
        <dbReference type="Pfam" id="PF04264"/>
    </source>
</evidence>
<proteinExistence type="predicted"/>
<dbReference type="InterPro" id="IPR036761">
    <property type="entry name" value="TTHA0802/YceI-like_sf"/>
</dbReference>
<dbReference type="AlphaFoldDB" id="A0A382TCI6"/>
<dbReference type="SUPFAM" id="SSF101874">
    <property type="entry name" value="YceI-like"/>
    <property type="match status" value="1"/>
</dbReference>
<gene>
    <name evidence="2" type="ORF">METZ01_LOCUS372703</name>
</gene>
<dbReference type="Pfam" id="PF04264">
    <property type="entry name" value="YceI"/>
    <property type="match status" value="1"/>
</dbReference>
<reference evidence="2" key="1">
    <citation type="submission" date="2018-05" db="EMBL/GenBank/DDBJ databases">
        <authorList>
            <person name="Lanie J.A."/>
            <person name="Ng W.-L."/>
            <person name="Kazmierczak K.M."/>
            <person name="Andrzejewski T.M."/>
            <person name="Davidsen T.M."/>
            <person name="Wayne K.J."/>
            <person name="Tettelin H."/>
            <person name="Glass J.I."/>
            <person name="Rusch D."/>
            <person name="Podicherti R."/>
            <person name="Tsui H.-C.T."/>
            <person name="Winkler M.E."/>
        </authorList>
    </citation>
    <scope>NUCLEOTIDE SEQUENCE</scope>
</reference>
<sequence length="209" mass="22808">MKKIIIVLLSAILLTLGSQAAFAEENVFVPDEHCLAYKTEKTMFFLFAGVGVIGKSCEVKAEMRWNESGDQAQIDVSIPVNTLDSGLEGRDEHMPEILRADLTPNISFASEWLEKSVWEQMLAAQRSEISGTLAVAGGKFPLKFTLSFTDQGGFFLIEGKLITSFSSLKVEVPTVGPGGLIADPGDYLELLVHLRSDKISGTEKIALRN</sequence>
<feature type="domain" description="Lipid/polyisoprenoid-binding YceI-like" evidence="1">
    <location>
        <begin position="54"/>
        <end position="152"/>
    </location>
</feature>
<organism evidence="2">
    <name type="scientific">marine metagenome</name>
    <dbReference type="NCBI Taxonomy" id="408172"/>
    <lineage>
        <taxon>unclassified sequences</taxon>
        <taxon>metagenomes</taxon>
        <taxon>ecological metagenomes</taxon>
    </lineage>
</organism>
<evidence type="ECO:0000313" key="2">
    <source>
        <dbReference type="EMBL" id="SVD19849.1"/>
    </source>
</evidence>
<dbReference type="EMBL" id="UINC01135599">
    <property type="protein sequence ID" value="SVD19849.1"/>
    <property type="molecule type" value="Genomic_DNA"/>
</dbReference>
<name>A0A382TCI6_9ZZZZ</name>
<dbReference type="Gene3D" id="2.40.128.110">
    <property type="entry name" value="Lipid/polyisoprenoid-binding, YceI-like"/>
    <property type="match status" value="1"/>
</dbReference>
<protein>
    <recommendedName>
        <fullName evidence="1">Lipid/polyisoprenoid-binding YceI-like domain-containing protein</fullName>
    </recommendedName>
</protein>